<dbReference type="Pfam" id="PF18089">
    <property type="entry name" value="DAPG_hydrolase"/>
    <property type="match status" value="1"/>
</dbReference>
<keyword evidence="8" id="KW-1185">Reference proteome</keyword>
<evidence type="ECO:0000259" key="6">
    <source>
        <dbReference type="Pfam" id="PF18089"/>
    </source>
</evidence>
<feature type="domain" description="DAPG hydrolase PhiG" evidence="6">
    <location>
        <begin position="46"/>
        <end position="255"/>
    </location>
</feature>
<evidence type="ECO:0000256" key="1">
    <source>
        <dbReference type="ARBA" id="ARBA00001947"/>
    </source>
</evidence>
<proteinExistence type="inferred from homology"/>
<dbReference type="Proteomes" id="UP000017590">
    <property type="component" value="Chromosome"/>
</dbReference>
<evidence type="ECO:0000313" key="8">
    <source>
        <dbReference type="Proteomes" id="UP000017590"/>
    </source>
</evidence>
<evidence type="ECO:0000256" key="3">
    <source>
        <dbReference type="ARBA" id="ARBA00022801"/>
    </source>
</evidence>
<comment type="similarity">
    <text evidence="5">Belongs to the DAPG/phloretin hydrolase family.</text>
</comment>
<dbReference type="GO" id="GO:0016787">
    <property type="term" value="F:hydrolase activity"/>
    <property type="evidence" value="ECO:0007669"/>
    <property type="project" value="UniProtKB-KW"/>
</dbReference>
<keyword evidence="3 7" id="KW-0378">Hydrolase</keyword>
<keyword evidence="2" id="KW-0479">Metal-binding</keyword>
<evidence type="ECO:0000256" key="4">
    <source>
        <dbReference type="ARBA" id="ARBA00022833"/>
    </source>
</evidence>
<gene>
    <name evidence="7" type="ORF">CAETHG_1031</name>
</gene>
<evidence type="ECO:0000256" key="2">
    <source>
        <dbReference type="ARBA" id="ARBA00022723"/>
    </source>
</evidence>
<evidence type="ECO:0000256" key="5">
    <source>
        <dbReference type="ARBA" id="ARBA00023459"/>
    </source>
</evidence>
<dbReference type="EMBL" id="CP006763">
    <property type="protein sequence ID" value="AGY75256.1"/>
    <property type="molecule type" value="Genomic_DNA"/>
</dbReference>
<sequence length="262" mass="29531">MSSVITEEEKKLPYAKYYYMPLAEIPQEKLDIWNGPAADNRGALAIENRNLFLEEEVPGFQVGYCVAQNGTGYVTNSTYMEGVTPEMFSWWFGWHSIGSDLRYKIWDKEDHYYARADKPEYVKDPKVPCSEKTWGVNHSILEDIGMGPDPLTLCFKKPGDLGYDMNKIGTKGCAAMVCAVGEGKAPAFMTHKCRKVDGGIILESRFWMGYGLNKEGKVVKLIPDGAAVPDIMPKMLFGHNIKEFSNLTAILPKVYSEEKDNW</sequence>
<reference evidence="8" key="1">
    <citation type="journal article" date="2014" name="Biotechnol. Biofuels">
        <title>Comparison of single-molecule sequencing and hybrid approaches for finishing the genome of Clostridium autoethanogenum and analysis of CRISPR systems in industrial relevant Clostridia.</title>
        <authorList>
            <person name="Brown S.D."/>
            <person name="Nagaraju S."/>
            <person name="Utturkar S."/>
            <person name="De Tissera S."/>
            <person name="Segovia S."/>
            <person name="Mitchell W."/>
            <person name="Land M.L."/>
            <person name="Dassanayake A."/>
            <person name="Kopke M."/>
        </authorList>
    </citation>
    <scope>NUCLEOTIDE SEQUENCE [LARGE SCALE GENOMIC DNA]</scope>
    <source>
        <strain evidence="8">DSM 10061</strain>
    </source>
</reference>
<accession>A0ABN4BHP4</accession>
<comment type="cofactor">
    <cofactor evidence="1">
        <name>Zn(2+)</name>
        <dbReference type="ChEBI" id="CHEBI:29105"/>
    </cofactor>
</comment>
<name>A0ABN4BHP4_9CLOT</name>
<dbReference type="RefSeq" id="WP_023162075.1">
    <property type="nucleotide sequence ID" value="NC_022592.1"/>
</dbReference>
<organism evidence="7 8">
    <name type="scientific">Clostridium autoethanogenum DSM 10061</name>
    <dbReference type="NCBI Taxonomy" id="1341692"/>
    <lineage>
        <taxon>Bacteria</taxon>
        <taxon>Bacillati</taxon>
        <taxon>Bacillota</taxon>
        <taxon>Clostridia</taxon>
        <taxon>Eubacteriales</taxon>
        <taxon>Clostridiaceae</taxon>
        <taxon>Clostridium</taxon>
    </lineage>
</organism>
<evidence type="ECO:0000313" key="7">
    <source>
        <dbReference type="EMBL" id="AGY75256.1"/>
    </source>
</evidence>
<keyword evidence="4" id="KW-0862">Zinc</keyword>
<dbReference type="InterPro" id="IPR041526">
    <property type="entry name" value="DAPG_hydrolase"/>
</dbReference>
<protein>
    <submittedName>
        <fullName evidence="7">Phloretin hydrolase</fullName>
    </submittedName>
</protein>